<evidence type="ECO:0000313" key="7">
    <source>
        <dbReference type="Proteomes" id="UP000663832"/>
    </source>
</evidence>
<dbReference type="Proteomes" id="UP000663877">
    <property type="component" value="Unassembled WGS sequence"/>
</dbReference>
<dbReference type="PANTHER" id="PTHR46066:SF2">
    <property type="entry name" value="CHITINASE DOMAIN-CONTAINING PROTEIN 1"/>
    <property type="match status" value="1"/>
</dbReference>
<dbReference type="EMBL" id="CAJNOM010004397">
    <property type="protein sequence ID" value="CAF1655325.1"/>
    <property type="molecule type" value="Genomic_DNA"/>
</dbReference>
<dbReference type="InterPro" id="IPR017853">
    <property type="entry name" value="GH"/>
</dbReference>
<name>A0A815VHW2_9BILA</name>
<dbReference type="InterPro" id="IPR011583">
    <property type="entry name" value="Chitinase_II/V-like_cat"/>
</dbReference>
<gene>
    <name evidence="5" type="ORF">BJG266_LOCUS45199</name>
    <name evidence="6" type="ORF">QVE165_LOCUS62188</name>
</gene>
<feature type="chain" id="PRO_5035608105" description="Chitinase domain-containing protein 1" evidence="3">
    <location>
        <begin position="20"/>
        <end position="434"/>
    </location>
</feature>
<dbReference type="PANTHER" id="PTHR46066">
    <property type="entry name" value="CHITINASE DOMAIN-CONTAINING PROTEIN 1 FAMILY MEMBER"/>
    <property type="match status" value="1"/>
</dbReference>
<evidence type="ECO:0000256" key="1">
    <source>
        <dbReference type="ARBA" id="ARBA00009336"/>
    </source>
</evidence>
<protein>
    <recommendedName>
        <fullName evidence="2">Chitinase domain-containing protein 1</fullName>
    </recommendedName>
</protein>
<dbReference type="Gene3D" id="3.10.50.10">
    <property type="match status" value="1"/>
</dbReference>
<dbReference type="OrthoDB" id="10254444at2759"/>
<comment type="similarity">
    <text evidence="1">Belongs to the glycosyl hydrolase 18 family.</text>
</comment>
<evidence type="ECO:0000313" key="6">
    <source>
        <dbReference type="EMBL" id="CAF1655325.1"/>
    </source>
</evidence>
<evidence type="ECO:0000259" key="4">
    <source>
        <dbReference type="PROSITE" id="PS51910"/>
    </source>
</evidence>
<reference evidence="5" key="1">
    <citation type="submission" date="2021-02" db="EMBL/GenBank/DDBJ databases">
        <authorList>
            <person name="Nowell W R."/>
        </authorList>
    </citation>
    <scope>NUCLEOTIDE SEQUENCE</scope>
</reference>
<accession>A0A815VHW2</accession>
<dbReference type="GO" id="GO:0012505">
    <property type="term" value="C:endomembrane system"/>
    <property type="evidence" value="ECO:0007669"/>
    <property type="project" value="TreeGrafter"/>
</dbReference>
<feature type="signal peptide" evidence="3">
    <location>
        <begin position="1"/>
        <end position="19"/>
    </location>
</feature>
<evidence type="ECO:0000313" key="8">
    <source>
        <dbReference type="Proteomes" id="UP000663877"/>
    </source>
</evidence>
<dbReference type="Pfam" id="PF00704">
    <property type="entry name" value="Glyco_hydro_18"/>
    <property type="match status" value="1"/>
</dbReference>
<dbReference type="GO" id="GO:0005975">
    <property type="term" value="P:carbohydrate metabolic process"/>
    <property type="evidence" value="ECO:0007669"/>
    <property type="project" value="InterPro"/>
</dbReference>
<dbReference type="SUPFAM" id="SSF51445">
    <property type="entry name" value="(Trans)glycosidases"/>
    <property type="match status" value="1"/>
</dbReference>
<keyword evidence="7" id="KW-1185">Reference proteome</keyword>
<dbReference type="AlphaFoldDB" id="A0A815VHW2"/>
<proteinExistence type="inferred from homology"/>
<sequence length="434" mass="50399">MKYYLILFVNLCILYPIESTIGPGGHKSSSKNRDQIVLSASTDDEQPTVSRFKSQESSQLPNKNIFERGLLEEDLTPASILGNYQSYCSSCTDVRQFSNPTLIFITPWNNHGYDVAKIFAQKFDYISPVWFNVKRIGYKKYRIDGTHDIDSEWVKFLKEKNSDVRIVPRVAFEKWTSGDVHALFESEDEKQQLALALKNFLIKYDELFDGYVFELLSQFHASAKEILHHILIDIAHHIHEIDNTARRKEIILAVPPLEEYLNRDDFNLLSKHLDGFHIMTYDFSGRQPGPVSPIIWVQEVMDRFPSSKTGTSVKIFLGIHLYGYRYDRIMPPPAKEQQQFEMKHILGRDYIEFLKQYFPSAKIHFDERAHEHITVVHARSETNINGKAQLLPQIVLFYPSLKSIYDRLELAIKLNVGIAIWDGGQGFDYFFDLF</sequence>
<dbReference type="SMART" id="SM00636">
    <property type="entry name" value="Glyco_18"/>
    <property type="match status" value="1"/>
</dbReference>
<dbReference type="InterPro" id="IPR029070">
    <property type="entry name" value="Chitinase_insertion_sf"/>
</dbReference>
<feature type="domain" description="GH18" evidence="4">
    <location>
        <begin position="99"/>
        <end position="434"/>
    </location>
</feature>
<dbReference type="GO" id="GO:0008061">
    <property type="term" value="F:chitin binding"/>
    <property type="evidence" value="ECO:0007669"/>
    <property type="project" value="InterPro"/>
</dbReference>
<dbReference type="Gene3D" id="3.20.20.80">
    <property type="entry name" value="Glycosidases"/>
    <property type="match status" value="1"/>
</dbReference>
<dbReference type="GO" id="GO:0070492">
    <property type="term" value="F:oligosaccharide binding"/>
    <property type="evidence" value="ECO:0007669"/>
    <property type="project" value="TreeGrafter"/>
</dbReference>
<dbReference type="InterPro" id="IPR001223">
    <property type="entry name" value="Glyco_hydro18_cat"/>
</dbReference>
<evidence type="ECO:0000256" key="2">
    <source>
        <dbReference type="ARBA" id="ARBA00040976"/>
    </source>
</evidence>
<dbReference type="EMBL" id="CAJNOI010004022">
    <property type="protein sequence ID" value="CAF1535387.1"/>
    <property type="molecule type" value="Genomic_DNA"/>
</dbReference>
<evidence type="ECO:0000256" key="3">
    <source>
        <dbReference type="SAM" id="SignalP"/>
    </source>
</evidence>
<keyword evidence="3" id="KW-0732">Signal</keyword>
<dbReference type="PROSITE" id="PS51910">
    <property type="entry name" value="GH18_2"/>
    <property type="match status" value="1"/>
</dbReference>
<evidence type="ECO:0000313" key="5">
    <source>
        <dbReference type="EMBL" id="CAF1535387.1"/>
    </source>
</evidence>
<dbReference type="Proteomes" id="UP000663832">
    <property type="component" value="Unassembled WGS sequence"/>
</dbReference>
<comment type="caution">
    <text evidence="5">The sequence shown here is derived from an EMBL/GenBank/DDBJ whole genome shotgun (WGS) entry which is preliminary data.</text>
</comment>
<organism evidence="5 8">
    <name type="scientific">Adineta steineri</name>
    <dbReference type="NCBI Taxonomy" id="433720"/>
    <lineage>
        <taxon>Eukaryota</taxon>
        <taxon>Metazoa</taxon>
        <taxon>Spiralia</taxon>
        <taxon>Gnathifera</taxon>
        <taxon>Rotifera</taxon>
        <taxon>Eurotatoria</taxon>
        <taxon>Bdelloidea</taxon>
        <taxon>Adinetida</taxon>
        <taxon>Adinetidae</taxon>
        <taxon>Adineta</taxon>
    </lineage>
</organism>